<dbReference type="SMART" id="SM00155">
    <property type="entry name" value="PLDc"/>
    <property type="match status" value="2"/>
</dbReference>
<evidence type="ECO:0000256" key="8">
    <source>
        <dbReference type="ARBA" id="ARBA00022837"/>
    </source>
</evidence>
<comment type="similarity">
    <text evidence="3 11">Belongs to the phospholipase D family. C2-PLD subfamily.</text>
</comment>
<dbReference type="InterPro" id="IPR024632">
    <property type="entry name" value="PLipase_D_C"/>
</dbReference>
<organism evidence="15 16">
    <name type="scientific">Sphagnum jensenii</name>
    <dbReference type="NCBI Taxonomy" id="128206"/>
    <lineage>
        <taxon>Eukaryota</taxon>
        <taxon>Viridiplantae</taxon>
        <taxon>Streptophyta</taxon>
        <taxon>Embryophyta</taxon>
        <taxon>Bryophyta</taxon>
        <taxon>Sphagnophytina</taxon>
        <taxon>Sphagnopsida</taxon>
        <taxon>Sphagnales</taxon>
        <taxon>Sphagnaceae</taxon>
        <taxon>Sphagnum</taxon>
    </lineage>
</organism>
<protein>
    <recommendedName>
        <fullName evidence="4 11">Phospholipase D</fullName>
        <ecNumber evidence="4 11">3.1.4.4</ecNumber>
    </recommendedName>
</protein>
<evidence type="ECO:0000256" key="4">
    <source>
        <dbReference type="ARBA" id="ARBA00012027"/>
    </source>
</evidence>
<name>A0ABP1BEN6_9BRYO</name>
<dbReference type="PROSITE" id="PS50004">
    <property type="entry name" value="C2"/>
    <property type="match status" value="1"/>
</dbReference>
<dbReference type="EC" id="3.1.4.4" evidence="4 11"/>
<dbReference type="Pfam" id="PF00614">
    <property type="entry name" value="PLDc"/>
    <property type="match status" value="1"/>
</dbReference>
<keyword evidence="7 11" id="KW-0378">Hydrolase</keyword>
<evidence type="ECO:0000313" key="15">
    <source>
        <dbReference type="EMBL" id="CAK9873734.1"/>
    </source>
</evidence>
<evidence type="ECO:0000256" key="3">
    <source>
        <dbReference type="ARBA" id="ARBA00010683"/>
    </source>
</evidence>
<dbReference type="InterPro" id="IPR000008">
    <property type="entry name" value="C2_dom"/>
</dbReference>
<sequence length="889" mass="100404">MEEEDGADPPVTLVSETPQKPLRTHAGGRGHPKTTPVAGVHVFPGSHVAGGEKIMGRPQAPLLHGTLEVWLYEAKNMPNMDLFSERCRRCFSCLSVCKPPFVKAKAKVKKHSHGHRPKGITSDPYAYVVLAGAKVASTRLIINNANPRWNEHFQIPVAHFTNEILIVIKDEDMVGAQHIGEVRIPAEEVLKKQVVEGWYDVLNTSGKLCHKGAKLHFKIILHPIDRDPLFMHGATAEGKHVYGVPNTYFPCRKGCRLTLYQDAHVFDGELPDVILENGEKFEHRRCWEEMCTAILEARYMVYIAGWSVYVKVRLIRDSSHPSHDGGDLTLGELLKRKAAEGVRVLVLAWDDKTSHSNPFFKTEGLMGVHDEDTKKFFKNSGVRCVLAPRYADNKLSWFQQQVVGTLYTHHEKMLIVDAPSLGDQRIVTSFVGGLDLCDGRWDTPTHSLFASLKTFHKNDFHNPTFSAMVDAGGPREPWHDLHCKIEGPAAYDVLTHFEQRWRKDAQWHKNELIKINRIPRILSPSANAPPEGDPKLYVTNDNEPSTCHAQVFRSVDSGSVKGFPRNNTGVERRHLVRKKNISVDVSIQMAYVKAIRSAQHFIYIENQYFIGSSYNWPDYKNAGANHIIPMELALKVAAKIRDSQRFAVYVVIPMWPEGIPATAALQEILFFQMQTMKMMYGVIAAALRDVGLLGKRHPRDYLNFYCLGNREPESPMEVEPTNPPDGLVQRHRRFMIYVHSKGMIVDDEYIICGSANINQRSMDGSRDTEIATGGYQPHYTWAHKLAHPFGQIYGFRMSLWAEHLGLLEDLLRDPEMLECVLRVNEMAQANWEQYVAEEVTDMKGHLLPYPIKVNLNGCIESLPGYQTFPDMGGSILGSSQYNLPDGLTT</sequence>
<dbReference type="Pfam" id="PF12357">
    <property type="entry name" value="PLD_C"/>
    <property type="match status" value="1"/>
</dbReference>
<dbReference type="InterPro" id="IPR011402">
    <property type="entry name" value="PLipase_D_pln"/>
</dbReference>
<keyword evidence="8 11" id="KW-0106">Calcium</keyword>
<comment type="catalytic activity">
    <reaction evidence="1 11">
        <text>a 1,2-diacyl-sn-glycero-3-phosphocholine + H2O = a 1,2-diacyl-sn-glycero-3-phosphate + choline + H(+)</text>
        <dbReference type="Rhea" id="RHEA:14445"/>
        <dbReference type="ChEBI" id="CHEBI:15354"/>
        <dbReference type="ChEBI" id="CHEBI:15377"/>
        <dbReference type="ChEBI" id="CHEBI:15378"/>
        <dbReference type="ChEBI" id="CHEBI:57643"/>
        <dbReference type="ChEBI" id="CHEBI:58608"/>
        <dbReference type="EC" id="3.1.4.4"/>
    </reaction>
</comment>
<evidence type="ECO:0000256" key="6">
    <source>
        <dbReference type="ARBA" id="ARBA00022737"/>
    </source>
</evidence>
<dbReference type="Gene3D" id="2.60.40.150">
    <property type="entry name" value="C2 domain"/>
    <property type="match status" value="1"/>
</dbReference>
<keyword evidence="16" id="KW-1185">Reference proteome</keyword>
<dbReference type="InterPro" id="IPR015679">
    <property type="entry name" value="PLipase_D_fam"/>
</dbReference>
<evidence type="ECO:0000259" key="14">
    <source>
        <dbReference type="PROSITE" id="PS50035"/>
    </source>
</evidence>
<proteinExistence type="inferred from homology"/>
<reference evidence="15" key="1">
    <citation type="submission" date="2024-03" db="EMBL/GenBank/DDBJ databases">
        <authorList>
            <consortium name="ELIXIR-Norway"/>
            <consortium name="Elixir Norway"/>
        </authorList>
    </citation>
    <scope>NUCLEOTIDE SEQUENCE</scope>
</reference>
<evidence type="ECO:0000259" key="13">
    <source>
        <dbReference type="PROSITE" id="PS50004"/>
    </source>
</evidence>
<evidence type="ECO:0000256" key="12">
    <source>
        <dbReference type="SAM" id="MobiDB-lite"/>
    </source>
</evidence>
<dbReference type="SUPFAM" id="SSF56024">
    <property type="entry name" value="Phospholipase D/nuclease"/>
    <property type="match status" value="2"/>
</dbReference>
<feature type="domain" description="PLD phosphodiesterase" evidence="14">
    <location>
        <begin position="405"/>
        <end position="440"/>
    </location>
</feature>
<dbReference type="PANTHER" id="PTHR18896:SF60">
    <property type="entry name" value="PHOSPHOLIPASE D"/>
    <property type="match status" value="1"/>
</dbReference>
<dbReference type="Proteomes" id="UP001497522">
    <property type="component" value="Chromosome 3"/>
</dbReference>
<feature type="domain" description="C2" evidence="13">
    <location>
        <begin position="48"/>
        <end position="199"/>
    </location>
</feature>
<feature type="domain" description="PLD phosphodiesterase" evidence="14">
    <location>
        <begin position="734"/>
        <end position="761"/>
    </location>
</feature>
<evidence type="ECO:0000256" key="5">
    <source>
        <dbReference type="ARBA" id="ARBA00022723"/>
    </source>
</evidence>
<evidence type="ECO:0000256" key="9">
    <source>
        <dbReference type="ARBA" id="ARBA00022963"/>
    </source>
</evidence>
<dbReference type="Pfam" id="PF00168">
    <property type="entry name" value="C2"/>
    <property type="match status" value="1"/>
</dbReference>
<keyword evidence="10" id="KW-0443">Lipid metabolism</keyword>
<gene>
    <name evidence="15" type="ORF">CSSPJE1EN2_LOCUS16206</name>
</gene>
<dbReference type="InterPro" id="IPR001736">
    <property type="entry name" value="PLipase_D/transphosphatidylase"/>
</dbReference>
<evidence type="ECO:0000256" key="7">
    <source>
        <dbReference type="ARBA" id="ARBA00022801"/>
    </source>
</evidence>
<evidence type="ECO:0000256" key="2">
    <source>
        <dbReference type="ARBA" id="ARBA00001913"/>
    </source>
</evidence>
<dbReference type="EMBL" id="OZ023704">
    <property type="protein sequence ID" value="CAK9873734.1"/>
    <property type="molecule type" value="Genomic_DNA"/>
</dbReference>
<feature type="compositionally biased region" description="Basic residues" evidence="12">
    <location>
        <begin position="22"/>
        <end position="32"/>
    </location>
</feature>
<evidence type="ECO:0000256" key="11">
    <source>
        <dbReference type="PIRNR" id="PIRNR036470"/>
    </source>
</evidence>
<comment type="cofactor">
    <cofactor evidence="2 11">
        <name>Ca(2+)</name>
        <dbReference type="ChEBI" id="CHEBI:29108"/>
    </cofactor>
</comment>
<keyword evidence="6" id="KW-0677">Repeat</keyword>
<dbReference type="PIRSF" id="PIRSF036470">
    <property type="entry name" value="PLD_plant"/>
    <property type="match status" value="1"/>
</dbReference>
<keyword evidence="9 11" id="KW-0442">Lipid degradation</keyword>
<dbReference type="PROSITE" id="PS50035">
    <property type="entry name" value="PLD"/>
    <property type="match status" value="2"/>
</dbReference>
<keyword evidence="5" id="KW-0479">Metal-binding</keyword>
<dbReference type="CDD" id="cd04015">
    <property type="entry name" value="C2_plant_PLD"/>
    <property type="match status" value="1"/>
</dbReference>
<accession>A0ABP1BEN6</accession>
<evidence type="ECO:0000313" key="16">
    <source>
        <dbReference type="Proteomes" id="UP001497522"/>
    </source>
</evidence>
<feature type="region of interest" description="Disordered" evidence="12">
    <location>
        <begin position="1"/>
        <end position="40"/>
    </location>
</feature>
<dbReference type="PANTHER" id="PTHR18896">
    <property type="entry name" value="PHOSPHOLIPASE D"/>
    <property type="match status" value="1"/>
</dbReference>
<evidence type="ECO:0000256" key="1">
    <source>
        <dbReference type="ARBA" id="ARBA00000798"/>
    </source>
</evidence>
<dbReference type="SMART" id="SM00239">
    <property type="entry name" value="C2"/>
    <property type="match status" value="1"/>
</dbReference>
<dbReference type="SUPFAM" id="SSF49562">
    <property type="entry name" value="C2 domain (Calcium/lipid-binding domain, CaLB)"/>
    <property type="match status" value="1"/>
</dbReference>
<evidence type="ECO:0000256" key="10">
    <source>
        <dbReference type="ARBA" id="ARBA00023098"/>
    </source>
</evidence>
<dbReference type="Gene3D" id="3.30.870.10">
    <property type="entry name" value="Endonuclease Chain A"/>
    <property type="match status" value="2"/>
</dbReference>
<comment type="function">
    <text evidence="11">Hydrolyzes glycerol-phospholipids at the terminal phosphodiesteric bond.</text>
</comment>
<dbReference type="InterPro" id="IPR035892">
    <property type="entry name" value="C2_domain_sf"/>
</dbReference>